<dbReference type="Proteomes" id="UP000184226">
    <property type="component" value="Unassembled WGS sequence"/>
</dbReference>
<keyword evidence="3" id="KW-1185">Reference proteome</keyword>
<feature type="transmembrane region" description="Helical" evidence="1">
    <location>
        <begin position="56"/>
        <end position="76"/>
    </location>
</feature>
<feature type="transmembrane region" description="Helical" evidence="1">
    <location>
        <begin position="96"/>
        <end position="121"/>
    </location>
</feature>
<dbReference type="RefSeq" id="WP_073101166.1">
    <property type="nucleotide sequence ID" value="NZ_FQXE01000001.1"/>
</dbReference>
<keyword evidence="1" id="KW-0472">Membrane</keyword>
<dbReference type="EMBL" id="FQXE01000001">
    <property type="protein sequence ID" value="SHG76729.1"/>
    <property type="molecule type" value="Genomic_DNA"/>
</dbReference>
<organism evidence="2 3">
    <name type="scientific">Pollutimonas bauzanensis</name>
    <dbReference type="NCBI Taxonomy" id="658167"/>
    <lineage>
        <taxon>Bacteria</taxon>
        <taxon>Pseudomonadati</taxon>
        <taxon>Pseudomonadota</taxon>
        <taxon>Betaproteobacteria</taxon>
        <taxon>Burkholderiales</taxon>
        <taxon>Alcaligenaceae</taxon>
        <taxon>Pollutimonas</taxon>
    </lineage>
</organism>
<dbReference type="STRING" id="658167.SAMN04488135_101225"/>
<name>A0A1M5MIH3_9BURK</name>
<feature type="transmembrane region" description="Helical" evidence="1">
    <location>
        <begin position="25"/>
        <end position="44"/>
    </location>
</feature>
<evidence type="ECO:0000256" key="1">
    <source>
        <dbReference type="SAM" id="Phobius"/>
    </source>
</evidence>
<protein>
    <recommendedName>
        <fullName evidence="4">Transmembrane protein</fullName>
    </recommendedName>
</protein>
<gene>
    <name evidence="2" type="ORF">SAMN04488135_101225</name>
</gene>
<sequence length="174" mass="18696">MNSNQINPSPPASALASTLALGFKFLAWINSMGVLAILSFGMGLIQTDLAPQWLRLPLAIFLAGLVLSALGLLWSYPLQASLLNQLVSGHARRTHWIPLFCTMVAYSLSLLAFVCGCWFTLGLASMAYQAGDDAASSEDQGVAPSDQLGEEQEFIYDAREKTVRFSGAPGPRSN</sequence>
<proteinExistence type="predicted"/>
<evidence type="ECO:0000313" key="3">
    <source>
        <dbReference type="Proteomes" id="UP000184226"/>
    </source>
</evidence>
<dbReference type="AlphaFoldDB" id="A0A1M5MIH3"/>
<evidence type="ECO:0000313" key="2">
    <source>
        <dbReference type="EMBL" id="SHG76729.1"/>
    </source>
</evidence>
<evidence type="ECO:0008006" key="4">
    <source>
        <dbReference type="Google" id="ProtNLM"/>
    </source>
</evidence>
<dbReference type="OrthoDB" id="8685566at2"/>
<keyword evidence="1" id="KW-0812">Transmembrane</keyword>
<accession>A0A1M5MIH3</accession>
<reference evidence="2 3" key="1">
    <citation type="submission" date="2016-11" db="EMBL/GenBank/DDBJ databases">
        <authorList>
            <person name="Jaros S."/>
            <person name="Januszkiewicz K."/>
            <person name="Wedrychowicz H."/>
        </authorList>
    </citation>
    <scope>NUCLEOTIDE SEQUENCE [LARGE SCALE GENOMIC DNA]</scope>
    <source>
        <strain evidence="2 3">CGMCC 1.10190</strain>
    </source>
</reference>
<keyword evidence="1" id="KW-1133">Transmembrane helix</keyword>